<dbReference type="GO" id="GO:0031573">
    <property type="term" value="P:mitotic intra-S DNA damage checkpoint signaling"/>
    <property type="evidence" value="ECO:0007669"/>
    <property type="project" value="TreeGrafter"/>
</dbReference>
<dbReference type="GO" id="GO:0000712">
    <property type="term" value="P:resolution of meiotic recombination intermediates"/>
    <property type="evidence" value="ECO:0007669"/>
    <property type="project" value="TreeGrafter"/>
</dbReference>
<reference evidence="17 18" key="1">
    <citation type="journal article" date="2018" name="G3 (Bethesda)">
        <title>Phylogenetic and Phylogenomic Definition of Rhizopus Species.</title>
        <authorList>
            <person name="Gryganskyi A.P."/>
            <person name="Golan J."/>
            <person name="Dolatabadi S."/>
            <person name="Mondo S."/>
            <person name="Robb S."/>
            <person name="Idnurm A."/>
            <person name="Muszewska A."/>
            <person name="Steczkiewicz K."/>
            <person name="Masonjones S."/>
            <person name="Liao H.L."/>
            <person name="Gajdeczka M.T."/>
            <person name="Anike F."/>
            <person name="Vuek A."/>
            <person name="Anishchenko I.M."/>
            <person name="Voigt K."/>
            <person name="de Hoog G.S."/>
            <person name="Smith M.E."/>
            <person name="Heitman J."/>
            <person name="Vilgalys R."/>
            <person name="Stajich J.E."/>
        </authorList>
    </citation>
    <scope>NUCLEOTIDE SEQUENCE [LARGE SCALE GENOMIC DNA]</scope>
    <source>
        <strain evidence="17 18">LSU 92-RS-03</strain>
    </source>
</reference>
<keyword evidence="6" id="KW-0255">Endonuclease</keyword>
<dbReference type="OrthoDB" id="343092at2759"/>
<dbReference type="GO" id="GO:0008821">
    <property type="term" value="F:crossover junction DNA endonuclease activity"/>
    <property type="evidence" value="ECO:0007669"/>
    <property type="project" value="TreeGrafter"/>
</dbReference>
<evidence type="ECO:0000259" key="16">
    <source>
        <dbReference type="Pfam" id="PF02732"/>
    </source>
</evidence>
<dbReference type="InterPro" id="IPR033310">
    <property type="entry name" value="Mms4/EME1/EME2"/>
</dbReference>
<evidence type="ECO:0000256" key="10">
    <source>
        <dbReference type="ARBA" id="ARBA00023172"/>
    </source>
</evidence>
<protein>
    <recommendedName>
        <fullName evidence="16">ERCC4 domain-containing protein</fullName>
    </recommendedName>
</protein>
<keyword evidence="9" id="KW-0460">Magnesium</keyword>
<keyword evidence="7" id="KW-0227">DNA damage</keyword>
<keyword evidence="8" id="KW-0378">Hydrolase</keyword>
<comment type="similarity">
    <text evidence="3">Belongs to the EME1/MMS4 family.</text>
</comment>
<keyword evidence="12" id="KW-0539">Nucleus</keyword>
<dbReference type="GO" id="GO:0048476">
    <property type="term" value="C:Holliday junction resolvase complex"/>
    <property type="evidence" value="ECO:0007669"/>
    <property type="project" value="InterPro"/>
</dbReference>
<dbReference type="Pfam" id="PF02732">
    <property type="entry name" value="ERCC4"/>
    <property type="match status" value="1"/>
</dbReference>
<feature type="compositionally biased region" description="Acidic residues" evidence="15">
    <location>
        <begin position="1"/>
        <end position="12"/>
    </location>
</feature>
<dbReference type="Gene3D" id="1.10.150.670">
    <property type="entry name" value="Crossover junction endonuclease EME1, DNA-binding domain"/>
    <property type="match status" value="1"/>
</dbReference>
<evidence type="ECO:0000256" key="11">
    <source>
        <dbReference type="ARBA" id="ARBA00023204"/>
    </source>
</evidence>
<gene>
    <name evidence="17" type="ORF">CU098_011119</name>
</gene>
<dbReference type="GO" id="GO:0006302">
    <property type="term" value="P:double-strand break repair"/>
    <property type="evidence" value="ECO:0007669"/>
    <property type="project" value="TreeGrafter"/>
</dbReference>
<dbReference type="Pfam" id="PF21292">
    <property type="entry name" value="EME1-MUS81_C"/>
    <property type="match status" value="1"/>
</dbReference>
<accession>A0A367KRR0</accession>
<dbReference type="AlphaFoldDB" id="A0A367KRR0"/>
<evidence type="ECO:0000256" key="5">
    <source>
        <dbReference type="ARBA" id="ARBA00022723"/>
    </source>
</evidence>
<evidence type="ECO:0000256" key="6">
    <source>
        <dbReference type="ARBA" id="ARBA00022759"/>
    </source>
</evidence>
<dbReference type="GO" id="GO:0003677">
    <property type="term" value="F:DNA binding"/>
    <property type="evidence" value="ECO:0007669"/>
    <property type="project" value="InterPro"/>
</dbReference>
<keyword evidence="11" id="KW-0234">DNA repair</keyword>
<dbReference type="PANTHER" id="PTHR21077:SF5">
    <property type="entry name" value="CROSSOVER JUNCTION ENDONUCLEASE MMS4"/>
    <property type="match status" value="1"/>
</dbReference>
<dbReference type="GO" id="GO:0046872">
    <property type="term" value="F:metal ion binding"/>
    <property type="evidence" value="ECO:0007669"/>
    <property type="project" value="UniProtKB-KW"/>
</dbReference>
<dbReference type="GO" id="GO:0005634">
    <property type="term" value="C:nucleus"/>
    <property type="evidence" value="ECO:0007669"/>
    <property type="project" value="UniProtKB-SubCell"/>
</dbReference>
<keyword evidence="13" id="KW-0469">Meiosis</keyword>
<evidence type="ECO:0000256" key="12">
    <source>
        <dbReference type="ARBA" id="ARBA00023242"/>
    </source>
</evidence>
<evidence type="ECO:0000256" key="3">
    <source>
        <dbReference type="ARBA" id="ARBA00005313"/>
    </source>
</evidence>
<evidence type="ECO:0000256" key="15">
    <source>
        <dbReference type="SAM" id="MobiDB-lite"/>
    </source>
</evidence>
<dbReference type="EMBL" id="PJQM01000545">
    <property type="protein sequence ID" value="RCI04895.1"/>
    <property type="molecule type" value="Genomic_DNA"/>
</dbReference>
<feature type="domain" description="ERCC4" evidence="16">
    <location>
        <begin position="302"/>
        <end position="445"/>
    </location>
</feature>
<name>A0A367KRR0_RHIST</name>
<evidence type="ECO:0000256" key="14">
    <source>
        <dbReference type="SAM" id="Coils"/>
    </source>
</evidence>
<feature type="coiled-coil region" evidence="14">
    <location>
        <begin position="194"/>
        <end position="246"/>
    </location>
</feature>
<dbReference type="Gene3D" id="3.40.50.10130">
    <property type="match status" value="1"/>
</dbReference>
<dbReference type="InterPro" id="IPR006166">
    <property type="entry name" value="ERCC4_domain"/>
</dbReference>
<evidence type="ECO:0000256" key="8">
    <source>
        <dbReference type="ARBA" id="ARBA00022801"/>
    </source>
</evidence>
<sequence length="558" mass="64538">MIILDSDDDDLPTESPRKAISSPWTEQLDDLPSLSTKKTWNDVDGLDNQADIEILSSYSDKQASSLSVRQPKAWPDEFDSPVQQTKTSFIELDSSLGLDSPVHQRKASFDTDLDPLFDMDDSTNNDLDHDLDLDSLPTKGKTSMNALLTQKRPTPVVQIEDDDLVIVDRKGKRKATTPTALLDSQENLTPKEIKKRVTEERKRQRLEAAQEKKKTTALEKQRLKEKKQLEKERTALFEKENRVRNDRTKVLQEMLVDIHPDFLASKAGQLVERVLSAKEATIQDLTDHELLPNYTIGWRRQCRSEWDSDSQTFVPLVSSKIVKEPVILVYLDTLTLINHVQSNTLDAWIDRLERDRDYQIMLLIEGLDHYYKKKMLIKRRQFASQVLNTEPTQKRKKHNSLNQAIEEGPGREEIEESLNYLQWIRHVMLVTTKDEQDTVSWIESLTTDLALKRYKSKNLNTTYKISKSSHDPQDIFYTMLQEVQLCTPAIASSIMRAYPTLQALNKAYDRTTEDAELLLADLEVERSALHIRDRNINRVMSKKIYNIFNSHDPEQIIY</sequence>
<evidence type="ECO:0000256" key="9">
    <source>
        <dbReference type="ARBA" id="ARBA00022842"/>
    </source>
</evidence>
<evidence type="ECO:0000256" key="2">
    <source>
        <dbReference type="ARBA" id="ARBA00004123"/>
    </source>
</evidence>
<evidence type="ECO:0000256" key="1">
    <source>
        <dbReference type="ARBA" id="ARBA00001946"/>
    </source>
</evidence>
<feature type="region of interest" description="Disordered" evidence="15">
    <location>
        <begin position="389"/>
        <end position="410"/>
    </location>
</feature>
<comment type="cofactor">
    <cofactor evidence="1">
        <name>Mg(2+)</name>
        <dbReference type="ChEBI" id="CHEBI:18420"/>
    </cofactor>
</comment>
<keyword evidence="10" id="KW-0233">DNA recombination</keyword>
<comment type="subcellular location">
    <subcellularLocation>
        <location evidence="2">Nucleus</location>
    </subcellularLocation>
</comment>
<comment type="caution">
    <text evidence="17">The sequence shown here is derived from an EMBL/GenBank/DDBJ whole genome shotgun (WGS) entry which is preliminary data.</text>
</comment>
<dbReference type="STRING" id="4846.A0A367KRR0"/>
<keyword evidence="18" id="KW-1185">Reference proteome</keyword>
<dbReference type="PANTHER" id="PTHR21077">
    <property type="entry name" value="EME1 PROTEIN"/>
    <property type="match status" value="1"/>
</dbReference>
<keyword evidence="5" id="KW-0479">Metal-binding</keyword>
<dbReference type="InterPro" id="IPR042530">
    <property type="entry name" value="EME1/EME2_C"/>
</dbReference>
<feature type="region of interest" description="Disordered" evidence="15">
    <location>
        <begin position="1"/>
        <end position="26"/>
    </location>
</feature>
<evidence type="ECO:0000256" key="7">
    <source>
        <dbReference type="ARBA" id="ARBA00022763"/>
    </source>
</evidence>
<dbReference type="Proteomes" id="UP000253551">
    <property type="component" value="Unassembled WGS sequence"/>
</dbReference>
<evidence type="ECO:0000256" key="13">
    <source>
        <dbReference type="ARBA" id="ARBA00023254"/>
    </source>
</evidence>
<keyword evidence="14" id="KW-0175">Coiled coil</keyword>
<evidence type="ECO:0000256" key="4">
    <source>
        <dbReference type="ARBA" id="ARBA00022722"/>
    </source>
</evidence>
<organism evidence="17 18">
    <name type="scientific">Rhizopus stolonifer</name>
    <name type="common">Rhizopus nigricans</name>
    <dbReference type="NCBI Taxonomy" id="4846"/>
    <lineage>
        <taxon>Eukaryota</taxon>
        <taxon>Fungi</taxon>
        <taxon>Fungi incertae sedis</taxon>
        <taxon>Mucoromycota</taxon>
        <taxon>Mucoromycotina</taxon>
        <taxon>Mucoromycetes</taxon>
        <taxon>Mucorales</taxon>
        <taxon>Mucorineae</taxon>
        <taxon>Rhizopodaceae</taxon>
        <taxon>Rhizopus</taxon>
    </lineage>
</organism>
<evidence type="ECO:0000313" key="18">
    <source>
        <dbReference type="Proteomes" id="UP000253551"/>
    </source>
</evidence>
<evidence type="ECO:0000313" key="17">
    <source>
        <dbReference type="EMBL" id="RCI04895.1"/>
    </source>
</evidence>
<keyword evidence="4" id="KW-0540">Nuclease</keyword>
<proteinExistence type="inferred from homology"/>
<dbReference type="GO" id="GO:0031297">
    <property type="term" value="P:replication fork processing"/>
    <property type="evidence" value="ECO:0007669"/>
    <property type="project" value="TreeGrafter"/>
</dbReference>